<dbReference type="AlphaFoldDB" id="A0A1C4AU89"/>
<dbReference type="OrthoDB" id="7060663at2"/>
<keyword evidence="1" id="KW-0812">Transmembrane</keyword>
<protein>
    <recommendedName>
        <fullName evidence="2">DUF4234 domain-containing protein</fullName>
    </recommendedName>
</protein>
<evidence type="ECO:0000259" key="2">
    <source>
        <dbReference type="Pfam" id="PF14018"/>
    </source>
</evidence>
<keyword evidence="1" id="KW-0472">Membrane</keyword>
<feature type="transmembrane region" description="Helical" evidence="1">
    <location>
        <begin position="55"/>
        <end position="75"/>
    </location>
</feature>
<dbReference type="Pfam" id="PF14018">
    <property type="entry name" value="DUF4234"/>
    <property type="match status" value="1"/>
</dbReference>
<dbReference type="EMBL" id="FMBA01000014">
    <property type="protein sequence ID" value="SCB98153.1"/>
    <property type="molecule type" value="Genomic_DNA"/>
</dbReference>
<keyword evidence="1" id="KW-1133">Transmembrane helix</keyword>
<accession>A0A1C4AU89</accession>
<feature type="transmembrane region" description="Helical" evidence="1">
    <location>
        <begin position="15"/>
        <end position="35"/>
    </location>
</feature>
<dbReference type="STRING" id="1798183.GA0061080_10148"/>
<reference evidence="4" key="1">
    <citation type="submission" date="2016-08" db="EMBL/GenBank/DDBJ databases">
        <authorList>
            <person name="Varghese N."/>
            <person name="Submissions Spin"/>
        </authorList>
    </citation>
    <scope>NUCLEOTIDE SEQUENCE [LARGE SCALE GENOMIC DNA]</scope>
    <source>
        <strain evidence="4">R-53144</strain>
    </source>
</reference>
<feature type="transmembrane region" description="Helical" evidence="1">
    <location>
        <begin position="123"/>
        <end position="141"/>
    </location>
</feature>
<feature type="domain" description="DUF4234" evidence="2">
    <location>
        <begin position="18"/>
        <end position="93"/>
    </location>
</feature>
<keyword evidence="4" id="KW-1185">Reference proteome</keyword>
<sequence length="150" mass="17405">MNRLNFLKQENNLTTFRFVLFSIITLGIYSVVWFYKRNKLIQNALGVKIVSDIYVIILIILNVVLFCADVISILYENNLFEITSNILFFVSVVMFSIWANCARSVLTYYCWGEYNIKPKTKSVYAVILGVFYINYLINALGKINKPDISK</sequence>
<evidence type="ECO:0000256" key="1">
    <source>
        <dbReference type="SAM" id="Phobius"/>
    </source>
</evidence>
<name>A0A1C4AU89_9GAMM</name>
<evidence type="ECO:0000313" key="3">
    <source>
        <dbReference type="EMBL" id="SCB98153.1"/>
    </source>
</evidence>
<proteinExistence type="predicted"/>
<dbReference type="Proteomes" id="UP000199698">
    <property type="component" value="Unassembled WGS sequence"/>
</dbReference>
<feature type="transmembrane region" description="Helical" evidence="1">
    <location>
        <begin position="87"/>
        <end position="111"/>
    </location>
</feature>
<dbReference type="InterPro" id="IPR025328">
    <property type="entry name" value="DUF4234"/>
</dbReference>
<organism evidence="3 4">
    <name type="scientific">Gilliamella intestini</name>
    <dbReference type="NCBI Taxonomy" id="1798183"/>
    <lineage>
        <taxon>Bacteria</taxon>
        <taxon>Pseudomonadati</taxon>
        <taxon>Pseudomonadota</taxon>
        <taxon>Gammaproteobacteria</taxon>
        <taxon>Orbales</taxon>
        <taxon>Orbaceae</taxon>
        <taxon>Gilliamella</taxon>
    </lineage>
</organism>
<evidence type="ECO:0000313" key="4">
    <source>
        <dbReference type="Proteomes" id="UP000199698"/>
    </source>
</evidence>
<gene>
    <name evidence="3" type="ORF">GA0061080_10148</name>
</gene>